<evidence type="ECO:0000256" key="3">
    <source>
        <dbReference type="ARBA" id="ARBA00023136"/>
    </source>
</evidence>
<dbReference type="STRING" id="196109.A0A136J6J3"/>
<dbReference type="AlphaFoldDB" id="A0A136J6J3"/>
<evidence type="ECO:0000256" key="4">
    <source>
        <dbReference type="SAM" id="Phobius"/>
    </source>
</evidence>
<evidence type="ECO:0000256" key="2">
    <source>
        <dbReference type="ARBA" id="ARBA00022989"/>
    </source>
</evidence>
<organism evidence="5 6">
    <name type="scientific">Microdochium bolleyi</name>
    <dbReference type="NCBI Taxonomy" id="196109"/>
    <lineage>
        <taxon>Eukaryota</taxon>
        <taxon>Fungi</taxon>
        <taxon>Dikarya</taxon>
        <taxon>Ascomycota</taxon>
        <taxon>Pezizomycotina</taxon>
        <taxon>Sordariomycetes</taxon>
        <taxon>Xylariomycetidae</taxon>
        <taxon>Xylariales</taxon>
        <taxon>Microdochiaceae</taxon>
        <taxon>Microdochium</taxon>
    </lineage>
</organism>
<keyword evidence="3 4" id="KW-0472">Membrane</keyword>
<keyword evidence="2 4" id="KW-1133">Transmembrane helix</keyword>
<sequence>MAMWTRAPSRLLPNSARLPSPSLYSTHHSAASLVSGVHSSKLASAHQLSQHRPLKPLHQQALSAFYTCRLFSTSQAARRDGQRPTETTIVPENAAATGKNAEARSPAVLNAQDRTVVESPAENNETVEPAEKLEFGRSEKANRAAEVNYQARLSKEGKEQKKGRMAALRDAKRLLTLVKPETRPLTGAIGLLFVSSAVTMTVPWSVGKIMDLSNVPLNEASVFGLSIYEFFGAYIAILCLGAAAN</sequence>
<feature type="transmembrane region" description="Helical" evidence="4">
    <location>
        <begin position="226"/>
        <end position="244"/>
    </location>
</feature>
<proteinExistence type="predicted"/>
<dbReference type="Gene3D" id="1.20.1560.10">
    <property type="entry name" value="ABC transporter type 1, transmembrane domain"/>
    <property type="match status" value="1"/>
</dbReference>
<reference evidence="6" key="1">
    <citation type="submission" date="2016-02" db="EMBL/GenBank/DDBJ databases">
        <title>Draft genome sequence of Microdochium bolleyi, a fungal endophyte of beachgrass.</title>
        <authorList>
            <consortium name="DOE Joint Genome Institute"/>
            <person name="David A.S."/>
            <person name="May G."/>
            <person name="Haridas S."/>
            <person name="Lim J."/>
            <person name="Wang M."/>
            <person name="Labutti K."/>
            <person name="Lipzen A."/>
            <person name="Barry K."/>
            <person name="Grigoriev I.V."/>
        </authorList>
    </citation>
    <scope>NUCLEOTIDE SEQUENCE [LARGE SCALE GENOMIC DNA]</scope>
    <source>
        <strain evidence="6">J235TASD1</strain>
    </source>
</reference>
<keyword evidence="1 4" id="KW-0812">Transmembrane</keyword>
<dbReference type="InParanoid" id="A0A136J6J3"/>
<dbReference type="SUPFAM" id="SSF90123">
    <property type="entry name" value="ABC transporter transmembrane region"/>
    <property type="match status" value="1"/>
</dbReference>
<name>A0A136J6J3_9PEZI</name>
<evidence type="ECO:0000313" key="5">
    <source>
        <dbReference type="EMBL" id="KXJ92780.1"/>
    </source>
</evidence>
<accession>A0A136J6J3</accession>
<dbReference type="OrthoDB" id="5567239at2759"/>
<evidence type="ECO:0000256" key="1">
    <source>
        <dbReference type="ARBA" id="ARBA00022692"/>
    </source>
</evidence>
<feature type="transmembrane region" description="Helical" evidence="4">
    <location>
        <begin position="185"/>
        <end position="206"/>
    </location>
</feature>
<dbReference type="InterPro" id="IPR036640">
    <property type="entry name" value="ABC1_TM_sf"/>
</dbReference>
<protein>
    <submittedName>
        <fullName evidence="5">Uncharacterized protein</fullName>
    </submittedName>
</protein>
<dbReference type="EMBL" id="KQ964248">
    <property type="protein sequence ID" value="KXJ92780.1"/>
    <property type="molecule type" value="Genomic_DNA"/>
</dbReference>
<dbReference type="GO" id="GO:0005524">
    <property type="term" value="F:ATP binding"/>
    <property type="evidence" value="ECO:0007669"/>
    <property type="project" value="InterPro"/>
</dbReference>
<keyword evidence="6" id="KW-1185">Reference proteome</keyword>
<evidence type="ECO:0000313" key="6">
    <source>
        <dbReference type="Proteomes" id="UP000070501"/>
    </source>
</evidence>
<dbReference type="GO" id="GO:0016020">
    <property type="term" value="C:membrane"/>
    <property type="evidence" value="ECO:0007669"/>
    <property type="project" value="InterPro"/>
</dbReference>
<gene>
    <name evidence="5" type="ORF">Micbo1qcDRAFT_160598</name>
</gene>
<feature type="non-terminal residue" evidence="5">
    <location>
        <position position="245"/>
    </location>
</feature>
<dbReference type="Proteomes" id="UP000070501">
    <property type="component" value="Unassembled WGS sequence"/>
</dbReference>